<evidence type="ECO:0000256" key="8">
    <source>
        <dbReference type="HAMAP-Rule" id="MF_00158"/>
    </source>
</evidence>
<organism evidence="9 10">
    <name type="scientific">Psychroflexus salis</name>
    <dbReference type="NCBI Taxonomy" id="1526574"/>
    <lineage>
        <taxon>Bacteria</taxon>
        <taxon>Pseudomonadati</taxon>
        <taxon>Bacteroidota</taxon>
        <taxon>Flavobacteriia</taxon>
        <taxon>Flavobacteriales</taxon>
        <taxon>Flavobacteriaceae</taxon>
        <taxon>Psychroflexus</taxon>
    </lineage>
</organism>
<accession>A0A916ZLG6</accession>
<dbReference type="SUPFAM" id="SSF52374">
    <property type="entry name" value="Nucleotidylyl transferase"/>
    <property type="match status" value="1"/>
</dbReference>
<evidence type="ECO:0000256" key="3">
    <source>
        <dbReference type="ARBA" id="ARBA00022598"/>
    </source>
</evidence>
<dbReference type="InterPro" id="IPR014729">
    <property type="entry name" value="Rossmann-like_a/b/a_fold"/>
</dbReference>
<comment type="subunit">
    <text evidence="8">Homodimer.</text>
</comment>
<reference evidence="9 10" key="1">
    <citation type="journal article" date="2014" name="Int. J. Syst. Evol. Microbiol.">
        <title>Complete genome sequence of Corynebacterium casei LMG S-19264T (=DSM 44701T), isolated from a smear-ripened cheese.</title>
        <authorList>
            <consortium name="US DOE Joint Genome Institute (JGI-PGF)"/>
            <person name="Walter F."/>
            <person name="Albersmeier A."/>
            <person name="Kalinowski J."/>
            <person name="Ruckert C."/>
        </authorList>
    </citation>
    <scope>NUCLEOTIDE SEQUENCE [LARGE SCALE GENOMIC DNA]</scope>
    <source>
        <strain evidence="9 10">CGMCC 1.12925</strain>
    </source>
</reference>
<evidence type="ECO:0000313" key="10">
    <source>
        <dbReference type="Proteomes" id="UP000599688"/>
    </source>
</evidence>
<dbReference type="GO" id="GO:0004592">
    <property type="term" value="F:pantoate-beta-alanine ligase activity"/>
    <property type="evidence" value="ECO:0007669"/>
    <property type="project" value="UniProtKB-UniRule"/>
</dbReference>
<feature type="binding site" evidence="8">
    <location>
        <begin position="120"/>
        <end position="123"/>
    </location>
    <ligand>
        <name>ATP</name>
        <dbReference type="ChEBI" id="CHEBI:30616"/>
    </ligand>
</feature>
<dbReference type="Pfam" id="PF02569">
    <property type="entry name" value="Pantoate_ligase"/>
    <property type="match status" value="1"/>
</dbReference>
<keyword evidence="3 8" id="KW-0436">Ligase</keyword>
<dbReference type="GO" id="GO:0005829">
    <property type="term" value="C:cytosol"/>
    <property type="evidence" value="ECO:0007669"/>
    <property type="project" value="TreeGrafter"/>
</dbReference>
<comment type="catalytic activity">
    <reaction evidence="7 8">
        <text>(R)-pantoate + beta-alanine + ATP = (R)-pantothenate + AMP + diphosphate + H(+)</text>
        <dbReference type="Rhea" id="RHEA:10912"/>
        <dbReference type="ChEBI" id="CHEBI:15378"/>
        <dbReference type="ChEBI" id="CHEBI:15980"/>
        <dbReference type="ChEBI" id="CHEBI:29032"/>
        <dbReference type="ChEBI" id="CHEBI:30616"/>
        <dbReference type="ChEBI" id="CHEBI:33019"/>
        <dbReference type="ChEBI" id="CHEBI:57966"/>
        <dbReference type="ChEBI" id="CHEBI:456215"/>
        <dbReference type="EC" id="6.3.2.1"/>
    </reaction>
</comment>
<keyword evidence="5 8" id="KW-0547">Nucleotide-binding</keyword>
<dbReference type="GO" id="GO:0015940">
    <property type="term" value="P:pantothenate biosynthetic process"/>
    <property type="evidence" value="ECO:0007669"/>
    <property type="project" value="UniProtKB-UniRule"/>
</dbReference>
<sequence>MGALHSGHLALIGEALQVCDLAVVSIFVNPTQFNNFSDLEKYPRHLEHDVLKIQAAYPDTLVFAPDVNDIYGAHVEAENFDFGSITKFMEGEFRTGHFNGVGTIVKRLFNIVKPDYAFFGEKDFQQLRVIQKLVEITQQPVQIVGCKTQREASGLAKSSRNERLSATQKEEAKIIYEALQMVSTNFKKNSIADLKKQVELLFKAQPNFELEYFEIADVKDLVPCISKKPNTKYRAFIAAFVNQVRLIDNLALNY</sequence>
<comment type="miscellaneous">
    <text evidence="8">The reaction proceeds by a bi uni uni bi ping pong mechanism.</text>
</comment>
<keyword evidence="8" id="KW-0963">Cytoplasm</keyword>
<dbReference type="NCBIfam" id="TIGR00018">
    <property type="entry name" value="panC"/>
    <property type="match status" value="1"/>
</dbReference>
<feature type="binding site" evidence="8">
    <location>
        <begin position="1"/>
        <end position="8"/>
    </location>
    <ligand>
        <name>ATP</name>
        <dbReference type="ChEBI" id="CHEBI:30616"/>
    </ligand>
</feature>
<dbReference type="EC" id="6.3.2.1" evidence="8"/>
<keyword evidence="6 8" id="KW-0067">ATP-binding</keyword>
<evidence type="ECO:0000256" key="7">
    <source>
        <dbReference type="ARBA" id="ARBA00048258"/>
    </source>
</evidence>
<evidence type="ECO:0000313" key="9">
    <source>
        <dbReference type="EMBL" id="GGE03140.1"/>
    </source>
</evidence>
<evidence type="ECO:0000256" key="2">
    <source>
        <dbReference type="ARBA" id="ARBA00009256"/>
    </source>
</evidence>
<feature type="binding site" evidence="8">
    <location>
        <position position="126"/>
    </location>
    <ligand>
        <name>(R)-pantoate</name>
        <dbReference type="ChEBI" id="CHEBI:15980"/>
    </ligand>
</feature>
<comment type="function">
    <text evidence="8">Catalyzes the condensation of pantoate with beta-alanine in an ATP-dependent reaction via a pantoyl-adenylate intermediate.</text>
</comment>
<dbReference type="HAMAP" id="MF_00158">
    <property type="entry name" value="PanC"/>
    <property type="match status" value="1"/>
</dbReference>
<dbReference type="Gene3D" id="3.30.1300.10">
    <property type="entry name" value="Pantoate-beta-alanine ligase, C-terminal domain"/>
    <property type="match status" value="1"/>
</dbReference>
<feature type="binding site" evidence="8">
    <location>
        <position position="32"/>
    </location>
    <ligand>
        <name>beta-alanine</name>
        <dbReference type="ChEBI" id="CHEBI:57966"/>
    </ligand>
</feature>
<dbReference type="InterPro" id="IPR042176">
    <property type="entry name" value="Pantoate_ligase_C"/>
</dbReference>
<feature type="binding site" evidence="8">
    <location>
        <begin position="157"/>
        <end position="160"/>
    </location>
    <ligand>
        <name>ATP</name>
        <dbReference type="ChEBI" id="CHEBI:30616"/>
    </ligand>
</feature>
<comment type="subcellular location">
    <subcellularLocation>
        <location evidence="8">Cytoplasm</location>
    </subcellularLocation>
</comment>
<comment type="pathway">
    <text evidence="1 8">Cofactor biosynthesis; (R)-pantothenate biosynthesis; (R)-pantothenate from (R)-pantoate and beta-alanine: step 1/1.</text>
</comment>
<evidence type="ECO:0000256" key="5">
    <source>
        <dbReference type="ARBA" id="ARBA00022741"/>
    </source>
</evidence>
<dbReference type="AlphaFoldDB" id="A0A916ZLG6"/>
<dbReference type="PANTHER" id="PTHR21299">
    <property type="entry name" value="CYTIDYLATE KINASE/PANTOATE-BETA-ALANINE LIGASE"/>
    <property type="match status" value="1"/>
</dbReference>
<evidence type="ECO:0000256" key="1">
    <source>
        <dbReference type="ARBA" id="ARBA00004990"/>
    </source>
</evidence>
<dbReference type="Proteomes" id="UP000599688">
    <property type="component" value="Unassembled WGS sequence"/>
</dbReference>
<comment type="similarity">
    <text evidence="2 8">Belongs to the pantothenate synthetase family.</text>
</comment>
<dbReference type="EMBL" id="BMGL01000001">
    <property type="protein sequence ID" value="GGE03140.1"/>
    <property type="molecule type" value="Genomic_DNA"/>
</dbReference>
<dbReference type="GO" id="GO:0005524">
    <property type="term" value="F:ATP binding"/>
    <property type="evidence" value="ECO:0007669"/>
    <property type="project" value="UniProtKB-KW"/>
</dbReference>
<gene>
    <name evidence="8 9" type="primary">panC</name>
    <name evidence="9" type="ORF">GCM10010831_01000</name>
</gene>
<name>A0A916ZLG6_9FLAO</name>
<comment type="caution">
    <text evidence="9">The sequence shown here is derived from an EMBL/GenBank/DDBJ whole genome shotgun (WGS) entry which is preliminary data.</text>
</comment>
<dbReference type="Gene3D" id="3.40.50.620">
    <property type="entry name" value="HUPs"/>
    <property type="match status" value="1"/>
</dbReference>
<feature type="binding site" evidence="8">
    <location>
        <position position="32"/>
    </location>
    <ligand>
        <name>(R)-pantoate</name>
        <dbReference type="ChEBI" id="CHEBI:15980"/>
    </ligand>
</feature>
<comment type="caution">
    <text evidence="8">Lacks conserved residue(s) required for the propagation of feature annotation.</text>
</comment>
<protein>
    <recommendedName>
        <fullName evidence="8">Pantothenate synthetase</fullName>
        <shortName evidence="8">PS</shortName>
        <ecNumber evidence="8">6.3.2.1</ecNumber>
    </recommendedName>
    <alternativeName>
        <fullName evidence="8">Pantoate--beta-alanine ligase</fullName>
    </alternativeName>
    <alternativeName>
        <fullName evidence="8">Pantoate-activating enzyme</fullName>
    </alternativeName>
</protein>
<evidence type="ECO:0000256" key="6">
    <source>
        <dbReference type="ARBA" id="ARBA00022840"/>
    </source>
</evidence>
<keyword evidence="4 8" id="KW-0566">Pantothenate biosynthesis</keyword>
<dbReference type="PANTHER" id="PTHR21299:SF1">
    <property type="entry name" value="PANTOATE--BETA-ALANINE LIGASE"/>
    <property type="match status" value="1"/>
</dbReference>
<proteinExistence type="inferred from homology"/>
<feature type="active site" description="Proton donor" evidence="8">
    <location>
        <position position="8"/>
    </location>
</feature>
<evidence type="ECO:0000256" key="4">
    <source>
        <dbReference type="ARBA" id="ARBA00022655"/>
    </source>
</evidence>
<keyword evidence="10" id="KW-1185">Reference proteome</keyword>
<dbReference type="InterPro" id="IPR003721">
    <property type="entry name" value="Pantoate_ligase"/>
</dbReference>